<dbReference type="InterPro" id="IPR036864">
    <property type="entry name" value="Zn2-C6_fun-type_DNA-bd_sf"/>
</dbReference>
<feature type="region of interest" description="Disordered" evidence="7">
    <location>
        <begin position="199"/>
        <end position="221"/>
    </location>
</feature>
<dbReference type="eggNOG" id="ENOG502SH73">
    <property type="taxonomic scope" value="Eukaryota"/>
</dbReference>
<dbReference type="InParanoid" id="Q5B8T0"/>
<dbReference type="CDD" id="cd00067">
    <property type="entry name" value="GAL4"/>
    <property type="match status" value="1"/>
</dbReference>
<dbReference type="SMART" id="SM00906">
    <property type="entry name" value="Fungal_trans"/>
    <property type="match status" value="1"/>
</dbReference>
<dbReference type="InterPro" id="IPR001138">
    <property type="entry name" value="Zn2Cys6_DnaBD"/>
</dbReference>
<dbReference type="EMBL" id="BN001306">
    <property type="protein sequence ID" value="CBF83500.1"/>
    <property type="molecule type" value="Genomic_DNA"/>
</dbReference>
<keyword evidence="1" id="KW-0479">Metal-binding</keyword>
<evidence type="ECO:0000256" key="5">
    <source>
        <dbReference type="ARBA" id="ARBA00023163"/>
    </source>
</evidence>
<protein>
    <submittedName>
        <fullName evidence="9">Zn(II)2Cys6 transcription facto (Eurofung)</fullName>
    </submittedName>
</protein>
<reference evidence="10" key="2">
    <citation type="journal article" date="2009" name="Fungal Genet. Biol.">
        <title>The 2008 update of the Aspergillus nidulans genome annotation: a community effort.</title>
        <authorList>
            <person name="Wortman J.R."/>
            <person name="Gilsenan J.M."/>
            <person name="Joardar V."/>
            <person name="Deegan J."/>
            <person name="Clutterbuck J."/>
            <person name="Andersen M.R."/>
            <person name="Archer D."/>
            <person name="Bencina M."/>
            <person name="Braus G."/>
            <person name="Coutinho P."/>
            <person name="von Dohren H."/>
            <person name="Doonan J."/>
            <person name="Driessen A.J."/>
            <person name="Durek P."/>
            <person name="Espeso E."/>
            <person name="Fekete E."/>
            <person name="Flipphi M."/>
            <person name="Estrada C.G."/>
            <person name="Geysens S."/>
            <person name="Goldman G."/>
            <person name="de Groot P.W."/>
            <person name="Hansen K."/>
            <person name="Harris S.D."/>
            <person name="Heinekamp T."/>
            <person name="Helmstaedt K."/>
            <person name="Henrissat B."/>
            <person name="Hofmann G."/>
            <person name="Homan T."/>
            <person name="Horio T."/>
            <person name="Horiuchi H."/>
            <person name="James S."/>
            <person name="Jones M."/>
            <person name="Karaffa L."/>
            <person name="Karanyi Z."/>
            <person name="Kato M."/>
            <person name="Keller N."/>
            <person name="Kelly D.E."/>
            <person name="Kiel J.A."/>
            <person name="Kim J.M."/>
            <person name="van der Klei I.J."/>
            <person name="Klis F.M."/>
            <person name="Kovalchuk A."/>
            <person name="Krasevec N."/>
            <person name="Kubicek C.P."/>
            <person name="Liu B."/>
            <person name="Maccabe A."/>
            <person name="Meyer V."/>
            <person name="Mirabito P."/>
            <person name="Miskei M."/>
            <person name="Mos M."/>
            <person name="Mullins J."/>
            <person name="Nelson D.R."/>
            <person name="Nielsen J."/>
            <person name="Oakley B.R."/>
            <person name="Osmani S.A."/>
            <person name="Pakula T."/>
            <person name="Paszewski A."/>
            <person name="Paulsen I."/>
            <person name="Pilsyk S."/>
            <person name="Pocsi I."/>
            <person name="Punt P.J."/>
            <person name="Ram A.F."/>
            <person name="Ren Q."/>
            <person name="Robellet X."/>
            <person name="Robson G."/>
            <person name="Seiboth B."/>
            <person name="van Solingen P."/>
            <person name="Specht T."/>
            <person name="Sun J."/>
            <person name="Taheri-Talesh N."/>
            <person name="Takeshita N."/>
            <person name="Ussery D."/>
            <person name="vanKuyk P.A."/>
            <person name="Visser H."/>
            <person name="van de Vondervoort P.J."/>
            <person name="de Vries R.P."/>
            <person name="Walton J."/>
            <person name="Xiang X."/>
            <person name="Xiong Y."/>
            <person name="Zeng A.P."/>
            <person name="Brandt B.W."/>
            <person name="Cornell M.J."/>
            <person name="van den Hondel C.A."/>
            <person name="Visser J."/>
            <person name="Oliver S.G."/>
            <person name="Turner G."/>
        </authorList>
    </citation>
    <scope>GENOME REANNOTATION</scope>
    <source>
        <strain evidence="10">FGSC A4 / ATCC 38163 / CBS 112.46 / NRRL 194 / M139</strain>
    </source>
</reference>
<dbReference type="GO" id="GO:0006351">
    <property type="term" value="P:DNA-templated transcription"/>
    <property type="evidence" value="ECO:0007669"/>
    <property type="project" value="InterPro"/>
</dbReference>
<proteinExistence type="predicted"/>
<feature type="domain" description="Zn(2)-C6 fungal-type" evidence="8">
    <location>
        <begin position="57"/>
        <end position="89"/>
    </location>
</feature>
<dbReference type="GO" id="GO:0000978">
    <property type="term" value="F:RNA polymerase II cis-regulatory region sequence-specific DNA binding"/>
    <property type="evidence" value="ECO:0000318"/>
    <property type="project" value="GO_Central"/>
</dbReference>
<keyword evidence="4" id="KW-0238">DNA-binding</keyword>
<dbReference type="SUPFAM" id="SSF57701">
    <property type="entry name" value="Zn2/Cys6 DNA-binding domain"/>
    <property type="match status" value="1"/>
</dbReference>
<dbReference type="Gene3D" id="4.10.240.10">
    <property type="entry name" value="Zn(2)-C6 fungal-type DNA-binding domain"/>
    <property type="match status" value="1"/>
</dbReference>
<dbReference type="RefSeq" id="XP_660654.1">
    <property type="nucleotide sequence ID" value="XM_655562.1"/>
</dbReference>
<dbReference type="InterPro" id="IPR007219">
    <property type="entry name" value="XnlR_reg_dom"/>
</dbReference>
<dbReference type="Pfam" id="PF04082">
    <property type="entry name" value="Fungal_trans"/>
    <property type="match status" value="1"/>
</dbReference>
<keyword evidence="6" id="KW-0539">Nucleus</keyword>
<dbReference type="Proteomes" id="UP000000560">
    <property type="component" value="Chromosome VI"/>
</dbReference>
<name>Q5B8T0_EMENI</name>
<reference evidence="10" key="1">
    <citation type="journal article" date="2005" name="Nature">
        <title>Sequencing of Aspergillus nidulans and comparative analysis with A. fumigatus and A. oryzae.</title>
        <authorList>
            <person name="Galagan J.E."/>
            <person name="Calvo S.E."/>
            <person name="Cuomo C."/>
            <person name="Ma L.J."/>
            <person name="Wortman J.R."/>
            <person name="Batzoglou S."/>
            <person name="Lee S.I."/>
            <person name="Basturkmen M."/>
            <person name="Spevak C.C."/>
            <person name="Clutterbuck J."/>
            <person name="Kapitonov V."/>
            <person name="Jurka J."/>
            <person name="Scazzocchio C."/>
            <person name="Farman M."/>
            <person name="Butler J."/>
            <person name="Purcell S."/>
            <person name="Harris S."/>
            <person name="Braus G.H."/>
            <person name="Draht O."/>
            <person name="Busch S."/>
            <person name="D'Enfert C."/>
            <person name="Bouchier C."/>
            <person name="Goldman G.H."/>
            <person name="Bell-Pedersen D."/>
            <person name="Griffiths-Jones S."/>
            <person name="Doonan J.H."/>
            <person name="Yu J."/>
            <person name="Vienken K."/>
            <person name="Pain A."/>
            <person name="Freitag M."/>
            <person name="Selker E.U."/>
            <person name="Archer D.B."/>
            <person name="Penalva M.A."/>
            <person name="Oakley B.R."/>
            <person name="Momany M."/>
            <person name="Tanaka T."/>
            <person name="Kumagai T."/>
            <person name="Asai K."/>
            <person name="Machida M."/>
            <person name="Nierman W.C."/>
            <person name="Denning D.W."/>
            <person name="Caddick M."/>
            <person name="Hynes M."/>
            <person name="Paoletti M."/>
            <person name="Fischer R."/>
            <person name="Miller B."/>
            <person name="Dyer P."/>
            <person name="Sachs M.S."/>
            <person name="Osmani S.A."/>
            <person name="Birren B.W."/>
        </authorList>
    </citation>
    <scope>NUCLEOTIDE SEQUENCE [LARGE SCALE GENOMIC DNA]</scope>
    <source>
        <strain evidence="10">FGSC A4 / ATCC 38163 / CBS 112.46 / NRRL 194 / M139</strain>
    </source>
</reference>
<evidence type="ECO:0000256" key="7">
    <source>
        <dbReference type="SAM" id="MobiDB-lite"/>
    </source>
</evidence>
<dbReference type="PROSITE" id="PS50048">
    <property type="entry name" value="ZN2_CY6_FUNGAL_2"/>
    <property type="match status" value="1"/>
</dbReference>
<keyword evidence="3" id="KW-0805">Transcription regulation</keyword>
<evidence type="ECO:0000313" key="10">
    <source>
        <dbReference type="Proteomes" id="UP000000560"/>
    </source>
</evidence>
<feature type="region of interest" description="Disordered" evidence="7">
    <location>
        <begin position="127"/>
        <end position="163"/>
    </location>
</feature>
<dbReference type="STRING" id="227321.Q5B8T0"/>
<dbReference type="AlphaFoldDB" id="Q5B8T0"/>
<evidence type="ECO:0000313" key="9">
    <source>
        <dbReference type="EMBL" id="CBF83500.1"/>
    </source>
</evidence>
<dbReference type="PANTHER" id="PTHR31944">
    <property type="entry name" value="HEME-RESPONSIVE ZINC FINGER TRANSCRIPTION FACTOR HAP1"/>
    <property type="match status" value="1"/>
</dbReference>
<sequence length="804" mass="90800">MAKRAAPTRKPRVSGSAHSKPRQRLSSSVSRGLADRQMADTQTPEQRVRKRRRRTIACAQCRSRKLKCDREYPTCGRCIKSKTPSKCSYEDGFLWQQPSTVDSSYGERARASAPASTQSQMLLVDQPAAHPTPDSGISSSRPQLTNSTNTCPRDEKRGEKRVEKRDRFLETVLGAPKAAVNQDFMNSAELLHRHRLHPTDPKRADSVQDDEPPVSSSQPLDLSPRIMLRGKDTKTRYNGSGIFANLIAQFPDLRSFAEEIRLASPHLSALRFDLTRVTRGLWKKKILNEPVKNLDTASLIALLPSRDTVDELVVLYLTHVESLHRILHIPTFLRDLESFWDQKHNPAMVSAAFVVQLLLVLACSWNLADFTTLELKNGSSLNCYTAIDWVKHADKWIETAHIKRSDIIVLRMHILLVTAQKSLGMGRSKSWLSTATLVKQAMLAGYHRDTSLYTKISPFNQEMRRRIWITIVELDLQVSFERGMPPSVQESDYDTAPPLNINDIDLREDMEELPAEQPPEEFTDCSFQTALTKSLPLRLKVCHLMHSPRIKCRYDEILRLDWELNRHLSKKPTWKIPELGHIQTADKWTLAKAMLENKIGLSLLAIHTPFAIEAPREPLFAPSARARLELVTMILSIQKRLHETSRSLSLCNLGDWTVQTYCSICQLLHEGAANPGLSLIHTLPGLPETLVSLVEVALACMESRLLLVIKGAKEYFFMSTILALVKTKLWPVQATVYKQEVVERVILFAQTLFTRHANCAHLGELGMGSFKTNQVPSLNSIQDVPQQFASEISVPMTGDFGLLR</sequence>
<feature type="compositionally biased region" description="Polar residues" evidence="7">
    <location>
        <begin position="135"/>
        <end position="151"/>
    </location>
</feature>
<dbReference type="GeneID" id="2874454"/>
<feature type="compositionally biased region" description="Basic and acidic residues" evidence="7">
    <location>
        <begin position="152"/>
        <end position="163"/>
    </location>
</feature>
<feature type="compositionally biased region" description="Basic residues" evidence="7">
    <location>
        <begin position="1"/>
        <end position="12"/>
    </location>
</feature>
<evidence type="ECO:0000256" key="2">
    <source>
        <dbReference type="ARBA" id="ARBA00022833"/>
    </source>
</evidence>
<keyword evidence="5" id="KW-0804">Transcription</keyword>
<dbReference type="PANTHER" id="PTHR31944:SF130">
    <property type="entry name" value="ZN(II)2CYS6 TRANSCRIPTION FACTO (EUROFUNG)"/>
    <property type="match status" value="1"/>
</dbReference>
<evidence type="ECO:0000256" key="6">
    <source>
        <dbReference type="ARBA" id="ARBA00023242"/>
    </source>
</evidence>
<dbReference type="GO" id="GO:0006357">
    <property type="term" value="P:regulation of transcription by RNA polymerase II"/>
    <property type="evidence" value="ECO:0000318"/>
    <property type="project" value="GO_Central"/>
</dbReference>
<evidence type="ECO:0000256" key="3">
    <source>
        <dbReference type="ARBA" id="ARBA00023015"/>
    </source>
</evidence>
<keyword evidence="2" id="KW-0862">Zinc</keyword>
<dbReference type="PROSITE" id="PS00463">
    <property type="entry name" value="ZN2_CY6_FUNGAL_1"/>
    <property type="match status" value="1"/>
</dbReference>
<keyword evidence="10" id="KW-1185">Reference proteome</keyword>
<feature type="region of interest" description="Disordered" evidence="7">
    <location>
        <begin position="1"/>
        <end position="54"/>
    </location>
</feature>
<accession>Q5B8T0</accession>
<dbReference type="GO" id="GO:0001228">
    <property type="term" value="F:DNA-binding transcription activator activity, RNA polymerase II-specific"/>
    <property type="evidence" value="ECO:0000318"/>
    <property type="project" value="GO_Central"/>
</dbReference>
<dbReference type="GO" id="GO:0008270">
    <property type="term" value="F:zinc ion binding"/>
    <property type="evidence" value="ECO:0007669"/>
    <property type="project" value="InterPro"/>
</dbReference>
<dbReference type="HOGENOM" id="CLU_007091_2_0_1"/>
<dbReference type="GO" id="GO:0005634">
    <property type="term" value="C:nucleus"/>
    <property type="evidence" value="ECO:0000318"/>
    <property type="project" value="GO_Central"/>
</dbReference>
<accession>C8VIS3</accession>
<dbReference type="OMA" id="TIACLQC"/>
<dbReference type="KEGG" id="ani:ANIA_03050"/>
<dbReference type="Pfam" id="PF00172">
    <property type="entry name" value="Zn_clus"/>
    <property type="match status" value="1"/>
</dbReference>
<evidence type="ECO:0000259" key="8">
    <source>
        <dbReference type="PROSITE" id="PS50048"/>
    </source>
</evidence>
<evidence type="ECO:0000256" key="1">
    <source>
        <dbReference type="ARBA" id="ARBA00022723"/>
    </source>
</evidence>
<dbReference type="InterPro" id="IPR051430">
    <property type="entry name" value="Fungal_TF_Env_Response"/>
</dbReference>
<dbReference type="OrthoDB" id="4236860at2759"/>
<feature type="region of interest" description="Disordered" evidence="7">
    <location>
        <begin position="100"/>
        <end position="119"/>
    </location>
</feature>
<dbReference type="SMART" id="SM00066">
    <property type="entry name" value="GAL4"/>
    <property type="match status" value="1"/>
</dbReference>
<dbReference type="CDD" id="cd12148">
    <property type="entry name" value="fungal_TF_MHR"/>
    <property type="match status" value="1"/>
</dbReference>
<gene>
    <name evidence="9" type="ORF">ANIA_03050</name>
</gene>
<organism evidence="9 10">
    <name type="scientific">Emericella nidulans (strain FGSC A4 / ATCC 38163 / CBS 112.46 / NRRL 194 / M139)</name>
    <name type="common">Aspergillus nidulans</name>
    <dbReference type="NCBI Taxonomy" id="227321"/>
    <lineage>
        <taxon>Eukaryota</taxon>
        <taxon>Fungi</taxon>
        <taxon>Dikarya</taxon>
        <taxon>Ascomycota</taxon>
        <taxon>Pezizomycotina</taxon>
        <taxon>Eurotiomycetes</taxon>
        <taxon>Eurotiomycetidae</taxon>
        <taxon>Eurotiales</taxon>
        <taxon>Aspergillaceae</taxon>
        <taxon>Aspergillus</taxon>
        <taxon>Aspergillus subgen. Nidulantes</taxon>
    </lineage>
</organism>
<evidence type="ECO:0000256" key="4">
    <source>
        <dbReference type="ARBA" id="ARBA00023125"/>
    </source>
</evidence>